<organism evidence="7">
    <name type="scientific">Sesamum radiatum</name>
    <name type="common">Black benniseed</name>
    <dbReference type="NCBI Taxonomy" id="300843"/>
    <lineage>
        <taxon>Eukaryota</taxon>
        <taxon>Viridiplantae</taxon>
        <taxon>Streptophyta</taxon>
        <taxon>Embryophyta</taxon>
        <taxon>Tracheophyta</taxon>
        <taxon>Spermatophyta</taxon>
        <taxon>Magnoliopsida</taxon>
        <taxon>eudicotyledons</taxon>
        <taxon>Gunneridae</taxon>
        <taxon>Pentapetalae</taxon>
        <taxon>asterids</taxon>
        <taxon>lamiids</taxon>
        <taxon>Lamiales</taxon>
        <taxon>Pedaliaceae</taxon>
        <taxon>Sesamum</taxon>
    </lineage>
</organism>
<dbReference type="FunFam" id="3.40.50.2300:FF:000081">
    <property type="entry name" value="Glutamate receptor"/>
    <property type="match status" value="1"/>
</dbReference>
<feature type="domain" description="Receptor ligand binding region" evidence="6">
    <location>
        <begin position="94"/>
        <end position="315"/>
    </location>
</feature>
<reference evidence="7" key="2">
    <citation type="journal article" date="2024" name="Plant">
        <title>Genomic evolution and insights into agronomic trait innovations of Sesamum species.</title>
        <authorList>
            <person name="Miao H."/>
            <person name="Wang L."/>
            <person name="Qu L."/>
            <person name="Liu H."/>
            <person name="Sun Y."/>
            <person name="Le M."/>
            <person name="Wang Q."/>
            <person name="Wei S."/>
            <person name="Zheng Y."/>
            <person name="Lin W."/>
            <person name="Duan Y."/>
            <person name="Cao H."/>
            <person name="Xiong S."/>
            <person name="Wang X."/>
            <person name="Wei L."/>
            <person name="Li C."/>
            <person name="Ma Q."/>
            <person name="Ju M."/>
            <person name="Zhao R."/>
            <person name="Li G."/>
            <person name="Mu C."/>
            <person name="Tian Q."/>
            <person name="Mei H."/>
            <person name="Zhang T."/>
            <person name="Gao T."/>
            <person name="Zhang H."/>
        </authorList>
    </citation>
    <scope>NUCLEOTIDE SEQUENCE</scope>
    <source>
        <strain evidence="7">G02</strain>
    </source>
</reference>
<evidence type="ECO:0000256" key="4">
    <source>
        <dbReference type="ARBA" id="ARBA00023136"/>
    </source>
</evidence>
<feature type="transmembrane region" description="Helical" evidence="5">
    <location>
        <begin position="43"/>
        <end position="63"/>
    </location>
</feature>
<dbReference type="Pfam" id="PF01094">
    <property type="entry name" value="ANF_receptor"/>
    <property type="match status" value="1"/>
</dbReference>
<dbReference type="InterPro" id="IPR015683">
    <property type="entry name" value="Ionotropic_Glu_rcpt"/>
</dbReference>
<comment type="subcellular location">
    <subcellularLocation>
        <location evidence="1">Membrane</location>
    </subcellularLocation>
</comment>
<evidence type="ECO:0000256" key="1">
    <source>
        <dbReference type="ARBA" id="ARBA00004370"/>
    </source>
</evidence>
<sequence length="319" mass="34616">MGFSSLAALSGFSSSGLLDGSCEAYFCTKVPILGYLRFDGLCILRMGVFLILLLWLLSFGVLSNGLSANASSRPVVVNVGAIFTLDSTIGRVAKIAIEEAVKDVNSNSSVLQGTKLNVDIRNSNCSGFFGLVEALRYMETDVVAVIGPQSSVVAHTILHIANELKTPFLSFAATDPTLSSLQFPYFIRTTQSDLHQMTAVADIVEHYGWKEVIVIFLDDDYGRNGLSALDDALAARRCRVSYKAGIPPGDLSRSEIMDILVKVALTQSRVIVLHAYPKAGFMVFSVAHYLGMMDDGYVWIATDWLSSALDSASPQRHKL</sequence>
<evidence type="ECO:0000259" key="6">
    <source>
        <dbReference type="Pfam" id="PF01094"/>
    </source>
</evidence>
<dbReference type="InterPro" id="IPR028082">
    <property type="entry name" value="Peripla_BP_I"/>
</dbReference>
<dbReference type="AlphaFoldDB" id="A0AAW2Q2B1"/>
<dbReference type="PANTHER" id="PTHR34836">
    <property type="entry name" value="OS06G0188250 PROTEIN"/>
    <property type="match status" value="1"/>
</dbReference>
<evidence type="ECO:0000256" key="3">
    <source>
        <dbReference type="ARBA" id="ARBA00022989"/>
    </source>
</evidence>
<dbReference type="GO" id="GO:0016020">
    <property type="term" value="C:membrane"/>
    <property type="evidence" value="ECO:0007669"/>
    <property type="project" value="UniProtKB-SubCell"/>
</dbReference>
<name>A0AAW2Q2B1_SESRA</name>
<evidence type="ECO:0000313" key="7">
    <source>
        <dbReference type="EMBL" id="KAL0361872.1"/>
    </source>
</evidence>
<keyword evidence="2 5" id="KW-0812">Transmembrane</keyword>
<gene>
    <name evidence="7" type="ORF">Sradi_3871700</name>
</gene>
<evidence type="ECO:0000256" key="2">
    <source>
        <dbReference type="ARBA" id="ARBA00022692"/>
    </source>
</evidence>
<keyword evidence="3 5" id="KW-1133">Transmembrane helix</keyword>
<dbReference type="InterPro" id="IPR001828">
    <property type="entry name" value="ANF_lig-bd_rcpt"/>
</dbReference>
<proteinExistence type="predicted"/>
<dbReference type="SUPFAM" id="SSF53822">
    <property type="entry name" value="Periplasmic binding protein-like I"/>
    <property type="match status" value="1"/>
</dbReference>
<dbReference type="Gene3D" id="3.40.50.2300">
    <property type="match status" value="2"/>
</dbReference>
<dbReference type="PANTHER" id="PTHR34836:SF7">
    <property type="entry name" value="RECEPTOR LIGAND BINDING REGION DOMAIN-CONTAINING PROTEIN"/>
    <property type="match status" value="1"/>
</dbReference>
<protein>
    <submittedName>
        <fullName evidence="7">Glutamate receptor 3.3</fullName>
    </submittedName>
</protein>
<dbReference type="EMBL" id="JACGWJ010000016">
    <property type="protein sequence ID" value="KAL0361872.1"/>
    <property type="molecule type" value="Genomic_DNA"/>
</dbReference>
<reference evidence="7" key="1">
    <citation type="submission" date="2020-06" db="EMBL/GenBank/DDBJ databases">
        <authorList>
            <person name="Li T."/>
            <person name="Hu X."/>
            <person name="Zhang T."/>
            <person name="Song X."/>
            <person name="Zhang H."/>
            <person name="Dai N."/>
            <person name="Sheng W."/>
            <person name="Hou X."/>
            <person name="Wei L."/>
        </authorList>
    </citation>
    <scope>NUCLEOTIDE SEQUENCE</scope>
    <source>
        <strain evidence="7">G02</strain>
        <tissue evidence="7">Leaf</tissue>
    </source>
</reference>
<comment type="caution">
    <text evidence="7">The sequence shown here is derived from an EMBL/GenBank/DDBJ whole genome shotgun (WGS) entry which is preliminary data.</text>
</comment>
<keyword evidence="7" id="KW-0675">Receptor</keyword>
<accession>A0AAW2Q2B1</accession>
<evidence type="ECO:0000256" key="5">
    <source>
        <dbReference type="SAM" id="Phobius"/>
    </source>
</evidence>
<keyword evidence="4 5" id="KW-0472">Membrane</keyword>